<dbReference type="Proteomes" id="UP000824998">
    <property type="component" value="Unassembled WGS sequence"/>
</dbReference>
<reference evidence="2" key="1">
    <citation type="journal article" date="2021" name="IMA Fungus">
        <title>Genomic characterization of three marine fungi, including Emericellopsis atlantica sp. nov. with signatures of a generalist lifestyle and marine biomass degradation.</title>
        <authorList>
            <person name="Hagestad O.C."/>
            <person name="Hou L."/>
            <person name="Andersen J.H."/>
            <person name="Hansen E.H."/>
            <person name="Altermark B."/>
            <person name="Li C."/>
            <person name="Kuhnert E."/>
            <person name="Cox R.J."/>
            <person name="Crous P.W."/>
            <person name="Spatafora J.W."/>
            <person name="Lail K."/>
            <person name="Amirebrahimi M."/>
            <person name="Lipzen A."/>
            <person name="Pangilinan J."/>
            <person name="Andreopoulos W."/>
            <person name="Hayes R.D."/>
            <person name="Ng V."/>
            <person name="Grigoriev I.V."/>
            <person name="Jackson S.A."/>
            <person name="Sutton T.D.S."/>
            <person name="Dobson A.D.W."/>
            <person name="Rama T."/>
        </authorList>
    </citation>
    <scope>NUCLEOTIDE SEQUENCE</scope>
    <source>
        <strain evidence="2">TRa018bII</strain>
    </source>
</reference>
<dbReference type="EMBL" id="MU251457">
    <property type="protein sequence ID" value="KAG9234616.1"/>
    <property type="molecule type" value="Genomic_DNA"/>
</dbReference>
<protein>
    <submittedName>
        <fullName evidence="2">Uncharacterized protein</fullName>
    </submittedName>
</protein>
<evidence type="ECO:0000256" key="1">
    <source>
        <dbReference type="SAM" id="MobiDB-lite"/>
    </source>
</evidence>
<proteinExistence type="predicted"/>
<keyword evidence="3" id="KW-1185">Reference proteome</keyword>
<dbReference type="AlphaFoldDB" id="A0A9P8C723"/>
<dbReference type="PROSITE" id="PS51257">
    <property type="entry name" value="PROKAR_LIPOPROTEIN"/>
    <property type="match status" value="1"/>
</dbReference>
<comment type="caution">
    <text evidence="2">The sequence shown here is derived from an EMBL/GenBank/DDBJ whole genome shotgun (WGS) entry which is preliminary data.</text>
</comment>
<evidence type="ECO:0000313" key="2">
    <source>
        <dbReference type="EMBL" id="KAG9234616.1"/>
    </source>
</evidence>
<feature type="compositionally biased region" description="Basic and acidic residues" evidence="1">
    <location>
        <begin position="118"/>
        <end position="127"/>
    </location>
</feature>
<accession>A0A9P8C723</accession>
<gene>
    <name evidence="2" type="ORF">BJ875DRAFT_7810</name>
</gene>
<name>A0A9P8C723_9HELO</name>
<sequence length="191" mass="21484">MYSFVRYVFFPGSSCHLVFSSSCLRDFMSSCLHLLAFLPLRLLAPRLLAFSSCLLVFTTCSDQDGRDCRRLATSSQANAGRAGHDDDHHDIPERSLSRSIYNLTQRTPSLPSYVRRSQSIERDRRPSQTEAGASTYTHVRGTCEGTFVLPVAFHTQPRGYSATVSPQNRVAQGFQRQLDMALSCIRVPPYR</sequence>
<evidence type="ECO:0000313" key="3">
    <source>
        <dbReference type="Proteomes" id="UP000824998"/>
    </source>
</evidence>
<organism evidence="2 3">
    <name type="scientific">Amylocarpus encephaloides</name>
    <dbReference type="NCBI Taxonomy" id="45428"/>
    <lineage>
        <taxon>Eukaryota</taxon>
        <taxon>Fungi</taxon>
        <taxon>Dikarya</taxon>
        <taxon>Ascomycota</taxon>
        <taxon>Pezizomycotina</taxon>
        <taxon>Leotiomycetes</taxon>
        <taxon>Helotiales</taxon>
        <taxon>Helotiales incertae sedis</taxon>
        <taxon>Amylocarpus</taxon>
    </lineage>
</organism>
<feature type="region of interest" description="Disordered" evidence="1">
    <location>
        <begin position="114"/>
        <end position="133"/>
    </location>
</feature>